<dbReference type="SUPFAM" id="SSF57701">
    <property type="entry name" value="Zn2/Cys6 DNA-binding domain"/>
    <property type="match status" value="1"/>
</dbReference>
<keyword evidence="2" id="KW-0805">Transcription regulation</keyword>
<dbReference type="InterPro" id="IPR001138">
    <property type="entry name" value="Zn2Cys6_DnaBD"/>
</dbReference>
<dbReference type="CDD" id="cd12148">
    <property type="entry name" value="fungal_TF_MHR"/>
    <property type="match status" value="1"/>
</dbReference>
<comment type="caution">
    <text evidence="8">The sequence shown here is derived from an EMBL/GenBank/DDBJ whole genome shotgun (WGS) entry which is preliminary data.</text>
</comment>
<gene>
    <name evidence="8" type="ORF">DSM5745_11402</name>
</gene>
<dbReference type="Pfam" id="PF04082">
    <property type="entry name" value="Fungal_trans"/>
    <property type="match status" value="1"/>
</dbReference>
<name>A0A3D8Q8W2_9EURO</name>
<keyword evidence="4" id="KW-0804">Transcription</keyword>
<evidence type="ECO:0000256" key="5">
    <source>
        <dbReference type="ARBA" id="ARBA00023242"/>
    </source>
</evidence>
<dbReference type="GO" id="GO:0000981">
    <property type="term" value="F:DNA-binding transcription factor activity, RNA polymerase II-specific"/>
    <property type="evidence" value="ECO:0007669"/>
    <property type="project" value="InterPro"/>
</dbReference>
<dbReference type="CDD" id="cd00067">
    <property type="entry name" value="GAL4"/>
    <property type="match status" value="1"/>
</dbReference>
<dbReference type="PROSITE" id="PS50048">
    <property type="entry name" value="ZN2_CY6_FUNGAL_2"/>
    <property type="match status" value="1"/>
</dbReference>
<dbReference type="InterPro" id="IPR050987">
    <property type="entry name" value="AtrR-like"/>
</dbReference>
<dbReference type="GO" id="GO:0006351">
    <property type="term" value="P:DNA-templated transcription"/>
    <property type="evidence" value="ECO:0007669"/>
    <property type="project" value="InterPro"/>
</dbReference>
<dbReference type="OrthoDB" id="2123952at2759"/>
<dbReference type="GO" id="GO:0003677">
    <property type="term" value="F:DNA binding"/>
    <property type="evidence" value="ECO:0007669"/>
    <property type="project" value="UniProtKB-KW"/>
</dbReference>
<evidence type="ECO:0000313" key="8">
    <source>
        <dbReference type="EMBL" id="RDW57884.1"/>
    </source>
</evidence>
<feature type="compositionally biased region" description="Low complexity" evidence="6">
    <location>
        <begin position="90"/>
        <end position="101"/>
    </location>
</feature>
<dbReference type="Pfam" id="PF00172">
    <property type="entry name" value="Zn_clus"/>
    <property type="match status" value="1"/>
</dbReference>
<sequence>MPRLSLSSTPRCPSARASSSASPKPVRFPSLRGKLKTVLTHGLAVTGDFCNRRSIKCNKNNGPLAPCQNCADFDVPCTYDRPARRRGARRNASPTASQPTQPTQPTPPQPPREYDTARRPSGSVTSTVFQSRTSNASWDGINGNAAALIGTSDGASITPWKAFATACQDTIRDLAQVYFEIVYPIFPLFHWPSFSKALENLDYLHDDGFFASTMAMCALASARARDGALYSSRWSPQQLANPPSELFWMAAKESIPRDLATARGTEYMRACAILSIASIQHGQIQGMQQYLGMYHTLATMDGLQDEKYWPKNLDPVTVEIRRRMFWSIYTLDVYSSIVWGGVIRHREAQSNVRYPGGVRDDFIAKTTHGVSPAENGRLGPPRPSDDWITGWNFITDMYRMMEHAVDNQRRRSRPNNGITDVWSLFRPAQNTGTWLMEHVLSIYSSLPPQFLETRPVTGDLAHDIFGFQSANIQATLQLLRMVLSSNEEQGVDEKCTVAGQVLSVFSKVPVEYLKAISSPLLHHLAGIGYILGSVMEGSLSEVSYQRVRTLLLEMADLLHRLESGLRRSTGTSERLKAQVQRIDEYMMTKRTSTALPPQPRPPSILNPPVQGELVSGVYHQPNLAPIQAPMTGMDDPIAQFQLPPELLNDWPWPFDAGVSEGVFPLGSFVK</sequence>
<dbReference type="GeneID" id="38121772"/>
<keyword evidence="5" id="KW-0539">Nucleus</keyword>
<feature type="region of interest" description="Disordered" evidence="6">
    <location>
        <begin position="1"/>
        <end position="28"/>
    </location>
</feature>
<protein>
    <recommendedName>
        <fullName evidence="7">Zn(2)-C6 fungal-type domain-containing protein</fullName>
    </recommendedName>
</protein>
<dbReference type="PANTHER" id="PTHR46910">
    <property type="entry name" value="TRANSCRIPTION FACTOR PDR1"/>
    <property type="match status" value="1"/>
</dbReference>
<keyword evidence="1" id="KW-0479">Metal-binding</keyword>
<feature type="compositionally biased region" description="Low complexity" evidence="6">
    <location>
        <begin position="7"/>
        <end position="23"/>
    </location>
</feature>
<dbReference type="RefSeq" id="XP_026598053.1">
    <property type="nucleotide sequence ID" value="XM_026753418.1"/>
</dbReference>
<dbReference type="InterPro" id="IPR036864">
    <property type="entry name" value="Zn2-C6_fun-type_DNA-bd_sf"/>
</dbReference>
<organism evidence="8 9">
    <name type="scientific">Aspergillus mulundensis</name>
    <dbReference type="NCBI Taxonomy" id="1810919"/>
    <lineage>
        <taxon>Eukaryota</taxon>
        <taxon>Fungi</taxon>
        <taxon>Dikarya</taxon>
        <taxon>Ascomycota</taxon>
        <taxon>Pezizomycotina</taxon>
        <taxon>Eurotiomycetes</taxon>
        <taxon>Eurotiomycetidae</taxon>
        <taxon>Eurotiales</taxon>
        <taxon>Aspergillaceae</taxon>
        <taxon>Aspergillus</taxon>
        <taxon>Aspergillus subgen. Nidulantes</taxon>
    </lineage>
</organism>
<evidence type="ECO:0000256" key="4">
    <source>
        <dbReference type="ARBA" id="ARBA00023163"/>
    </source>
</evidence>
<evidence type="ECO:0000256" key="6">
    <source>
        <dbReference type="SAM" id="MobiDB-lite"/>
    </source>
</evidence>
<feature type="region of interest" description="Disordered" evidence="6">
    <location>
        <begin position="82"/>
        <end position="129"/>
    </location>
</feature>
<keyword evidence="3" id="KW-0238">DNA-binding</keyword>
<proteinExistence type="predicted"/>
<reference evidence="8 9" key="1">
    <citation type="journal article" date="2018" name="IMA Fungus">
        <title>IMA Genome-F 9: Draft genome sequence of Annulohypoxylon stygium, Aspergillus mulundensis, Berkeleyomyces basicola (syn. Thielaviopsis basicola), Ceratocystis smalleyi, two Cercospora beticola strains, Coleophoma cylindrospora, Fusarium fracticaudum, Phialophora cf. hyalina, and Morchella septimelata.</title>
        <authorList>
            <person name="Wingfield B.D."/>
            <person name="Bills G.F."/>
            <person name="Dong Y."/>
            <person name="Huang W."/>
            <person name="Nel W.J."/>
            <person name="Swalarsk-Parry B.S."/>
            <person name="Vaghefi N."/>
            <person name="Wilken P.M."/>
            <person name="An Z."/>
            <person name="de Beer Z.W."/>
            <person name="De Vos L."/>
            <person name="Chen L."/>
            <person name="Duong T.A."/>
            <person name="Gao Y."/>
            <person name="Hammerbacher A."/>
            <person name="Kikkert J.R."/>
            <person name="Li Y."/>
            <person name="Li H."/>
            <person name="Li K."/>
            <person name="Li Q."/>
            <person name="Liu X."/>
            <person name="Ma X."/>
            <person name="Naidoo K."/>
            <person name="Pethybridge S.J."/>
            <person name="Sun J."/>
            <person name="Steenkamp E.T."/>
            <person name="van der Nest M.A."/>
            <person name="van Wyk S."/>
            <person name="Wingfield M.J."/>
            <person name="Xiong C."/>
            <person name="Yue Q."/>
            <person name="Zhang X."/>
        </authorList>
    </citation>
    <scope>NUCLEOTIDE SEQUENCE [LARGE SCALE GENOMIC DNA]</scope>
    <source>
        <strain evidence="8 9">DSM 5745</strain>
    </source>
</reference>
<evidence type="ECO:0000256" key="1">
    <source>
        <dbReference type="ARBA" id="ARBA00022723"/>
    </source>
</evidence>
<dbReference type="GO" id="GO:0008270">
    <property type="term" value="F:zinc ion binding"/>
    <property type="evidence" value="ECO:0007669"/>
    <property type="project" value="InterPro"/>
</dbReference>
<dbReference type="EMBL" id="PVWQ01000026">
    <property type="protein sequence ID" value="RDW57884.1"/>
    <property type="molecule type" value="Genomic_DNA"/>
</dbReference>
<evidence type="ECO:0000256" key="3">
    <source>
        <dbReference type="ARBA" id="ARBA00023125"/>
    </source>
</evidence>
<feature type="domain" description="Zn(2)-C6 fungal-type" evidence="7">
    <location>
        <begin position="48"/>
        <end position="79"/>
    </location>
</feature>
<dbReference type="Gene3D" id="4.10.240.10">
    <property type="entry name" value="Zn(2)-C6 fungal-type DNA-binding domain"/>
    <property type="match status" value="1"/>
</dbReference>
<dbReference type="PANTHER" id="PTHR46910:SF18">
    <property type="entry name" value="ZN(II)2CYS6 TRANSCRIPTION FACTOR (EUROFUNG)"/>
    <property type="match status" value="1"/>
</dbReference>
<dbReference type="AlphaFoldDB" id="A0A3D8Q8W2"/>
<keyword evidence="9" id="KW-1185">Reference proteome</keyword>
<evidence type="ECO:0000259" key="7">
    <source>
        <dbReference type="PROSITE" id="PS50048"/>
    </source>
</evidence>
<feature type="compositionally biased region" description="Pro residues" evidence="6">
    <location>
        <begin position="102"/>
        <end position="111"/>
    </location>
</feature>
<evidence type="ECO:0000256" key="2">
    <source>
        <dbReference type="ARBA" id="ARBA00023015"/>
    </source>
</evidence>
<evidence type="ECO:0000313" key="9">
    <source>
        <dbReference type="Proteomes" id="UP000256690"/>
    </source>
</evidence>
<dbReference type="SMART" id="SM00066">
    <property type="entry name" value="GAL4"/>
    <property type="match status" value="1"/>
</dbReference>
<dbReference type="InterPro" id="IPR007219">
    <property type="entry name" value="XnlR_reg_dom"/>
</dbReference>
<dbReference type="Proteomes" id="UP000256690">
    <property type="component" value="Unassembled WGS sequence"/>
</dbReference>
<accession>A0A3D8Q8W2</accession>